<sequence>MEGENSRSCVTDVRLSSIATIAIDTSPDSATVQTPDAAVNCVKKALRDVFIQPPVYAAVRTKDASPAIIDKIEGLGGAGFVGGSAAALPTVGCFAAARCLVVAALLDPRSTPMLLDSCALLPMCHAWGCQLLHNWALLMLFSRSCRRAFPKFTCLNLNLQICNIFRPVGCIILAICHLVGRLQHSGKCAHHRPPVFAAGLVIVGSRHFCEERRDAVLAAQPSCISCST</sequence>
<evidence type="ECO:0000313" key="1">
    <source>
        <dbReference type="EMBL" id="GMF39381.1"/>
    </source>
</evidence>
<protein>
    <submittedName>
        <fullName evidence="1">Unnamed protein product</fullName>
    </submittedName>
</protein>
<organism evidence="1 2">
    <name type="scientific">Phytophthora lilii</name>
    <dbReference type="NCBI Taxonomy" id="2077276"/>
    <lineage>
        <taxon>Eukaryota</taxon>
        <taxon>Sar</taxon>
        <taxon>Stramenopiles</taxon>
        <taxon>Oomycota</taxon>
        <taxon>Peronosporomycetes</taxon>
        <taxon>Peronosporales</taxon>
        <taxon>Peronosporaceae</taxon>
        <taxon>Phytophthora</taxon>
    </lineage>
</organism>
<dbReference type="OrthoDB" id="10626197at2759"/>
<accession>A0A9W6XJ08</accession>
<keyword evidence="2" id="KW-1185">Reference proteome</keyword>
<dbReference type="Proteomes" id="UP001165083">
    <property type="component" value="Unassembled WGS sequence"/>
</dbReference>
<comment type="caution">
    <text evidence="1">The sequence shown here is derived from an EMBL/GenBank/DDBJ whole genome shotgun (WGS) entry which is preliminary data.</text>
</comment>
<gene>
    <name evidence="1" type="ORF">Plil01_001630400</name>
</gene>
<name>A0A9W6XJ08_9STRA</name>
<evidence type="ECO:0000313" key="2">
    <source>
        <dbReference type="Proteomes" id="UP001165083"/>
    </source>
</evidence>
<proteinExistence type="predicted"/>
<reference evidence="1" key="1">
    <citation type="submission" date="2023-04" db="EMBL/GenBank/DDBJ databases">
        <title>Phytophthora lilii NBRC 32176.</title>
        <authorList>
            <person name="Ichikawa N."/>
            <person name="Sato H."/>
            <person name="Tonouchi N."/>
        </authorList>
    </citation>
    <scope>NUCLEOTIDE SEQUENCE</scope>
    <source>
        <strain evidence="1">NBRC 32176</strain>
    </source>
</reference>
<dbReference type="AlphaFoldDB" id="A0A9W6XJ08"/>
<dbReference type="EMBL" id="BSXW01001828">
    <property type="protein sequence ID" value="GMF39381.1"/>
    <property type="molecule type" value="Genomic_DNA"/>
</dbReference>